<dbReference type="SUPFAM" id="SSF49777">
    <property type="entry name" value="PEBP-like"/>
    <property type="match status" value="1"/>
</dbReference>
<evidence type="ECO:0000313" key="2">
    <source>
        <dbReference type="EMBL" id="KAI5068446.1"/>
    </source>
</evidence>
<reference evidence="2" key="1">
    <citation type="submission" date="2021-01" db="EMBL/GenBank/DDBJ databases">
        <title>Adiantum capillus-veneris genome.</title>
        <authorList>
            <person name="Fang Y."/>
            <person name="Liao Q."/>
        </authorList>
    </citation>
    <scope>NUCLEOTIDE SEQUENCE</scope>
    <source>
        <strain evidence="2">H3</strain>
        <tissue evidence="2">Leaf</tissue>
    </source>
</reference>
<dbReference type="PANTHER" id="PTHR11362">
    <property type="entry name" value="PHOSPHATIDYLETHANOLAMINE-BINDING PROTEIN"/>
    <property type="match status" value="1"/>
</dbReference>
<dbReference type="InterPro" id="IPR008914">
    <property type="entry name" value="PEBP"/>
</dbReference>
<dbReference type="OrthoDB" id="2506647at2759"/>
<gene>
    <name evidence="2" type="ORF">GOP47_0016791</name>
</gene>
<accession>A0A9D4UJB5</accession>
<dbReference type="InterPro" id="IPR035810">
    <property type="entry name" value="PEBP_euk"/>
</dbReference>
<comment type="similarity">
    <text evidence="1">Belongs to the phosphatidylethanolamine-binding protein family.</text>
</comment>
<dbReference type="AlphaFoldDB" id="A0A9D4UJB5"/>
<evidence type="ECO:0008006" key="4">
    <source>
        <dbReference type="Google" id="ProtNLM"/>
    </source>
</evidence>
<dbReference type="Proteomes" id="UP000886520">
    <property type="component" value="Chromosome 16"/>
</dbReference>
<evidence type="ECO:0000313" key="3">
    <source>
        <dbReference type="Proteomes" id="UP000886520"/>
    </source>
</evidence>
<dbReference type="PANTHER" id="PTHR11362:SF82">
    <property type="entry name" value="PHOSPHATIDYLETHANOLAMINE-BINDING PROTEIN 4"/>
    <property type="match status" value="1"/>
</dbReference>
<keyword evidence="3" id="KW-1185">Reference proteome</keyword>
<dbReference type="Gene3D" id="3.90.280.10">
    <property type="entry name" value="PEBP-like"/>
    <property type="match status" value="1"/>
</dbReference>
<dbReference type="InterPro" id="IPR036610">
    <property type="entry name" value="PEBP-like_sf"/>
</dbReference>
<name>A0A9D4UJB5_ADICA</name>
<dbReference type="InterPro" id="IPR001858">
    <property type="entry name" value="Phosphatidylethanolamine-bd_CS"/>
</dbReference>
<protein>
    <recommendedName>
        <fullName evidence="4">Phosphatidylethanolamine-binding protein</fullName>
    </recommendedName>
</protein>
<dbReference type="PROSITE" id="PS01220">
    <property type="entry name" value="PBP"/>
    <property type="match status" value="1"/>
</dbReference>
<evidence type="ECO:0000256" key="1">
    <source>
        <dbReference type="ARBA" id="ARBA00007091"/>
    </source>
</evidence>
<dbReference type="CDD" id="cd00866">
    <property type="entry name" value="PEBP_euk"/>
    <property type="match status" value="1"/>
</dbReference>
<dbReference type="EMBL" id="JABFUD020000016">
    <property type="protein sequence ID" value="KAI5068446.1"/>
    <property type="molecule type" value="Genomic_DNA"/>
</dbReference>
<comment type="caution">
    <text evidence="2">The sequence shown here is derived from an EMBL/GenBank/DDBJ whole genome shotgun (WGS) entry which is preliminary data.</text>
</comment>
<sequence length="195" mass="21191">MATPGSGVPVTKEQLEKAKIVPGVVSSLGSELVDLRVLYKELEVVNGLALRKAQTQIKPHVELHGPSAGSAHDFYTLLMVDPDAPSPTKPSFRNFLHWLVVNIPGSVAPSQEVWQLGQEGVEYMGPAPPEGEHRYVFLLFKQSSGDLKLEGLNKENRKSFDVEAFAKAHKLGPAIGGLYYVTTAHDELGHSGKQV</sequence>
<dbReference type="Pfam" id="PF01161">
    <property type="entry name" value="PBP"/>
    <property type="match status" value="1"/>
</dbReference>
<proteinExistence type="inferred from homology"/>
<organism evidence="2 3">
    <name type="scientific">Adiantum capillus-veneris</name>
    <name type="common">Maidenhair fern</name>
    <dbReference type="NCBI Taxonomy" id="13818"/>
    <lineage>
        <taxon>Eukaryota</taxon>
        <taxon>Viridiplantae</taxon>
        <taxon>Streptophyta</taxon>
        <taxon>Embryophyta</taxon>
        <taxon>Tracheophyta</taxon>
        <taxon>Polypodiopsida</taxon>
        <taxon>Polypodiidae</taxon>
        <taxon>Polypodiales</taxon>
        <taxon>Pteridineae</taxon>
        <taxon>Pteridaceae</taxon>
        <taxon>Vittarioideae</taxon>
        <taxon>Adiantum</taxon>
    </lineage>
</organism>